<evidence type="ECO:0000259" key="4">
    <source>
        <dbReference type="Pfam" id="PF10415"/>
    </source>
</evidence>
<dbReference type="Gene3D" id="1.20.200.10">
    <property type="entry name" value="Fumarase/aspartase (Central domain)"/>
    <property type="match status" value="1"/>
</dbReference>
<dbReference type="Pfam" id="PF10415">
    <property type="entry name" value="FumaraseC_C"/>
    <property type="match status" value="1"/>
</dbReference>
<dbReference type="Pfam" id="PF00206">
    <property type="entry name" value="Lyase_1"/>
    <property type="match status" value="1"/>
</dbReference>
<dbReference type="SUPFAM" id="SSF48557">
    <property type="entry name" value="L-aspartase-like"/>
    <property type="match status" value="1"/>
</dbReference>
<organism evidence="5 6">
    <name type="scientific">Mangrovibacterium marinum</name>
    <dbReference type="NCBI Taxonomy" id="1639118"/>
    <lineage>
        <taxon>Bacteria</taxon>
        <taxon>Pseudomonadati</taxon>
        <taxon>Bacteroidota</taxon>
        <taxon>Bacteroidia</taxon>
        <taxon>Marinilabiliales</taxon>
        <taxon>Prolixibacteraceae</taxon>
        <taxon>Mangrovibacterium</taxon>
    </lineage>
</organism>
<dbReference type="AlphaFoldDB" id="A0A2T5C4Q4"/>
<feature type="domain" description="Fumarase C C-terminal" evidence="4">
    <location>
        <begin position="423"/>
        <end position="473"/>
    </location>
</feature>
<keyword evidence="6" id="KW-1185">Reference proteome</keyword>
<dbReference type="Gene3D" id="1.10.40.30">
    <property type="entry name" value="Fumarase/aspartase (C-terminal domain)"/>
    <property type="match status" value="1"/>
</dbReference>
<evidence type="ECO:0000313" key="6">
    <source>
        <dbReference type="Proteomes" id="UP000243525"/>
    </source>
</evidence>
<dbReference type="GO" id="GO:0006099">
    <property type="term" value="P:tricarboxylic acid cycle"/>
    <property type="evidence" value="ECO:0007669"/>
    <property type="project" value="InterPro"/>
</dbReference>
<dbReference type="InterPro" id="IPR022761">
    <property type="entry name" value="Fumarate_lyase_N"/>
</dbReference>
<reference evidence="5 6" key="1">
    <citation type="submission" date="2018-04" db="EMBL/GenBank/DDBJ databases">
        <title>Genomic Encyclopedia of Archaeal and Bacterial Type Strains, Phase II (KMG-II): from individual species to whole genera.</title>
        <authorList>
            <person name="Goeker M."/>
        </authorList>
    </citation>
    <scope>NUCLEOTIDE SEQUENCE [LARGE SCALE GENOMIC DNA]</scope>
    <source>
        <strain evidence="5 6">DSM 28823</strain>
    </source>
</reference>
<dbReference type="GO" id="GO:0005829">
    <property type="term" value="C:cytosol"/>
    <property type="evidence" value="ECO:0007669"/>
    <property type="project" value="TreeGrafter"/>
</dbReference>
<dbReference type="Gene3D" id="1.10.275.10">
    <property type="entry name" value="Fumarase/aspartase (N-terminal domain)"/>
    <property type="match status" value="1"/>
</dbReference>
<feature type="region of interest" description="Disordered" evidence="2">
    <location>
        <begin position="1"/>
        <end position="23"/>
    </location>
</feature>
<dbReference type="InterPro" id="IPR000362">
    <property type="entry name" value="Fumarate_lyase_fam"/>
</dbReference>
<feature type="domain" description="Fumarate lyase N-terminal" evidence="3">
    <location>
        <begin position="27"/>
        <end position="356"/>
    </location>
</feature>
<feature type="compositionally biased region" description="Polar residues" evidence="2">
    <location>
        <begin position="1"/>
        <end position="19"/>
    </location>
</feature>
<dbReference type="InterPro" id="IPR051546">
    <property type="entry name" value="Aspartate_Ammonia-Lyase"/>
</dbReference>
<protein>
    <submittedName>
        <fullName evidence="5">Aspartate ammonia-lyase</fullName>
    </submittedName>
</protein>
<evidence type="ECO:0000313" key="5">
    <source>
        <dbReference type="EMBL" id="PTN09839.1"/>
    </source>
</evidence>
<dbReference type="EMBL" id="QAAD01000003">
    <property type="protein sequence ID" value="PTN09839.1"/>
    <property type="molecule type" value="Genomic_DNA"/>
</dbReference>
<dbReference type="PROSITE" id="PS00163">
    <property type="entry name" value="FUMARATE_LYASES"/>
    <property type="match status" value="1"/>
</dbReference>
<evidence type="ECO:0000256" key="1">
    <source>
        <dbReference type="ARBA" id="ARBA00023239"/>
    </source>
</evidence>
<dbReference type="Proteomes" id="UP000243525">
    <property type="component" value="Unassembled WGS sequence"/>
</dbReference>
<sequence length="479" mass="52460">MTQDSQLKTQNMEPKTSATRTEHDFLGELQIPADALYGIHTARAMQNFSLARRPVKPALVQAYGWVKLACFQINRELGYFEDDEKARAIEQACRELADGMLTDWIRVDALQGGAGTSTNMNVNEVIANRALQLLGKAPGDYPIISPLDDINLHQSTNDTYPTALKLAAILQLRQLEGAVLDLQEAFQHQEKEMADVVKIGRTQLQDAVLTTLGREMAAYAEAFNRDRWRIYKCEERLRVVNLGGTAIGSGLGAPRQFIFRATDRLRELTNSSLARAENLMECTQNTDVFVEVSGLLKACATNLFKVSNDLRLLASGPDGGLGEISLPAVQAGSSIMPGKVNPVIPESVVQAAMAVVANDQLLTQACMNGNLELNAFMPAIADALLSSLQLLTDAAISLRKNCVEGLTANRDNCRKRLLNSTAIITALIPRLGYEKCSRVLQQSRDKGLSIREIVVGEQMLDEGTFEQLISPEAINKLGF</sequence>
<dbReference type="GO" id="GO:0008797">
    <property type="term" value="F:aspartate ammonia-lyase activity"/>
    <property type="evidence" value="ECO:0007669"/>
    <property type="project" value="TreeGrafter"/>
</dbReference>
<dbReference type="NCBIfam" id="NF008909">
    <property type="entry name" value="PRK12273.1"/>
    <property type="match status" value="1"/>
</dbReference>
<evidence type="ECO:0000259" key="3">
    <source>
        <dbReference type="Pfam" id="PF00206"/>
    </source>
</evidence>
<dbReference type="GO" id="GO:0006531">
    <property type="term" value="P:aspartate metabolic process"/>
    <property type="evidence" value="ECO:0007669"/>
    <property type="project" value="TreeGrafter"/>
</dbReference>
<dbReference type="InterPro" id="IPR020557">
    <property type="entry name" value="Fumarate_lyase_CS"/>
</dbReference>
<dbReference type="InterPro" id="IPR024083">
    <property type="entry name" value="Fumarase/histidase_N"/>
</dbReference>
<gene>
    <name evidence="5" type="ORF">C8N47_103133</name>
</gene>
<dbReference type="PANTHER" id="PTHR42696:SF2">
    <property type="entry name" value="ASPARTATE AMMONIA-LYASE"/>
    <property type="match status" value="1"/>
</dbReference>
<accession>A0A2T5C4Q4</accession>
<dbReference type="PANTHER" id="PTHR42696">
    <property type="entry name" value="ASPARTATE AMMONIA-LYASE"/>
    <property type="match status" value="1"/>
</dbReference>
<comment type="caution">
    <text evidence="5">The sequence shown here is derived from an EMBL/GenBank/DDBJ whole genome shotgun (WGS) entry which is preliminary data.</text>
</comment>
<evidence type="ECO:0000256" key="2">
    <source>
        <dbReference type="SAM" id="MobiDB-lite"/>
    </source>
</evidence>
<name>A0A2T5C4Q4_9BACT</name>
<dbReference type="PRINTS" id="PR00149">
    <property type="entry name" value="FUMRATELYASE"/>
</dbReference>
<dbReference type="InterPro" id="IPR008948">
    <property type="entry name" value="L-Aspartase-like"/>
</dbReference>
<keyword evidence="1 5" id="KW-0456">Lyase</keyword>
<dbReference type="FunFam" id="1.20.200.10:FF:000001">
    <property type="entry name" value="Fumarate hydratase, mitochondrial"/>
    <property type="match status" value="1"/>
</dbReference>
<dbReference type="InterPro" id="IPR018951">
    <property type="entry name" value="Fumarase_C_C"/>
</dbReference>
<proteinExistence type="predicted"/>